<evidence type="ECO:0000256" key="1">
    <source>
        <dbReference type="ARBA" id="ARBA00001947"/>
    </source>
</evidence>
<dbReference type="Pfam" id="PF03331">
    <property type="entry name" value="LpxC"/>
    <property type="match status" value="1"/>
</dbReference>
<dbReference type="InterPro" id="IPR011334">
    <property type="entry name" value="UDP-acyl_GlcNac_deAcase_C"/>
</dbReference>
<evidence type="ECO:0000256" key="9">
    <source>
        <dbReference type="ARBA" id="ARBA00022833"/>
    </source>
</evidence>
<comment type="similarity">
    <text evidence="12">Belongs to the LpxC family.</text>
</comment>
<evidence type="ECO:0000256" key="6">
    <source>
        <dbReference type="ARBA" id="ARBA00022556"/>
    </source>
</evidence>
<dbReference type="GO" id="GO:0046872">
    <property type="term" value="F:metal ion binding"/>
    <property type="evidence" value="ECO:0007669"/>
    <property type="project" value="UniProtKB-KW"/>
</dbReference>
<reference evidence="13 14" key="1">
    <citation type="journal article" date="2018" name="Environ. Microbiol.">
        <title>Ecological and genomic features of two widespread freshwater picocyanobacteria.</title>
        <authorList>
            <person name="Cabello-Yeves P.J."/>
            <person name="Picazo A."/>
            <person name="Camacho A."/>
            <person name="Callieri C."/>
            <person name="Rosselli R."/>
            <person name="Roda-Garcia J.J."/>
            <person name="Coutinho F.H."/>
            <person name="Rodriguez-Valera F."/>
        </authorList>
    </citation>
    <scope>NUCLEOTIDE SEQUENCE [LARGE SCALE GENOMIC DNA]</scope>
    <source>
        <strain evidence="13 14">Tous</strain>
    </source>
</reference>
<evidence type="ECO:0000256" key="2">
    <source>
        <dbReference type="ARBA" id="ARBA00002923"/>
    </source>
</evidence>
<evidence type="ECO:0000256" key="5">
    <source>
        <dbReference type="ARBA" id="ARBA00022516"/>
    </source>
</evidence>
<dbReference type="PANTHER" id="PTHR33694:SF1">
    <property type="entry name" value="UDP-3-O-ACYL-N-ACETYLGLUCOSAMINE DEACETYLASE 1, MITOCHONDRIAL-RELATED"/>
    <property type="match status" value="1"/>
</dbReference>
<dbReference type="EC" id="3.5.1.108" evidence="4 12"/>
<keyword evidence="7 12" id="KW-0479">Metal-binding</keyword>
<dbReference type="Gene3D" id="3.30.1700.10">
    <property type="entry name" value="lpxc deacetylase, domain 2"/>
    <property type="match status" value="1"/>
</dbReference>
<dbReference type="GO" id="GO:0009245">
    <property type="term" value="P:lipid A biosynthetic process"/>
    <property type="evidence" value="ECO:0007669"/>
    <property type="project" value="UniProtKB-UniRule"/>
</dbReference>
<comment type="function">
    <text evidence="2 12">Catalyzes the hydrolysis of UDP-3-O-myristoyl-N-acetylglucosamine to form UDP-3-O-myristoylglucosamine and acetate, the committed step in lipid A biosynthesis.</text>
</comment>
<evidence type="ECO:0000256" key="12">
    <source>
        <dbReference type="HAMAP-Rule" id="MF_00388"/>
    </source>
</evidence>
<dbReference type="InterPro" id="IPR004463">
    <property type="entry name" value="UDP-acyl_GlcNac_deAcase"/>
</dbReference>
<comment type="catalytic activity">
    <reaction evidence="11 12">
        <text>a UDP-3-O-[(3R)-3-hydroxyacyl]-N-acetyl-alpha-D-glucosamine + H2O = a UDP-3-O-[(3R)-3-hydroxyacyl]-alpha-D-glucosamine + acetate</text>
        <dbReference type="Rhea" id="RHEA:67816"/>
        <dbReference type="ChEBI" id="CHEBI:15377"/>
        <dbReference type="ChEBI" id="CHEBI:30089"/>
        <dbReference type="ChEBI" id="CHEBI:137740"/>
        <dbReference type="ChEBI" id="CHEBI:173225"/>
        <dbReference type="EC" id="3.5.1.108"/>
    </reaction>
</comment>
<comment type="pathway">
    <text evidence="3 12">Glycolipid biosynthesis; lipid IV(A) biosynthesis; lipid IV(A) from (3R)-3-hydroxytetradecanoyl-[acyl-carrier-protein] and UDP-N-acetyl-alpha-D-glucosamine: step 2/6.</text>
</comment>
<protein>
    <recommendedName>
        <fullName evidence="4 12">UDP-3-O-acyl-N-acetylglucosamine deacetylase</fullName>
        <shortName evidence="12">UDP-3-O-acyl-GlcNAc deacetylase</shortName>
        <ecNumber evidence="4 12">3.5.1.108</ecNumber>
    </recommendedName>
    <alternativeName>
        <fullName evidence="12">UDP-3-O-[R-3-hydroxymyristoyl]-N-acetylglucosamine deacetylase</fullName>
    </alternativeName>
</protein>
<keyword evidence="8 12" id="KW-0378">Hydrolase</keyword>
<evidence type="ECO:0000313" key="13">
    <source>
        <dbReference type="EMBL" id="PSJ06247.1"/>
    </source>
</evidence>
<keyword evidence="5 12" id="KW-0444">Lipid biosynthesis</keyword>
<accession>A0A2P7MYJ4</accession>
<dbReference type="GO" id="GO:0016020">
    <property type="term" value="C:membrane"/>
    <property type="evidence" value="ECO:0007669"/>
    <property type="project" value="GOC"/>
</dbReference>
<keyword evidence="14" id="KW-1185">Reference proteome</keyword>
<dbReference type="Gene3D" id="3.30.230.20">
    <property type="entry name" value="lpxc deacetylase, domain 1"/>
    <property type="match status" value="1"/>
</dbReference>
<dbReference type="NCBIfam" id="TIGR00325">
    <property type="entry name" value="lpxC"/>
    <property type="match status" value="1"/>
</dbReference>
<dbReference type="PANTHER" id="PTHR33694">
    <property type="entry name" value="UDP-3-O-ACYL-N-ACETYLGLUCOSAMINE DEACETYLASE 1, MITOCHONDRIAL-RELATED"/>
    <property type="match status" value="1"/>
</dbReference>
<feature type="binding site" evidence="12">
    <location>
        <position position="244"/>
    </location>
    <ligand>
        <name>Zn(2+)</name>
        <dbReference type="ChEBI" id="CHEBI:29105"/>
    </ligand>
</feature>
<comment type="caution">
    <text evidence="13">The sequence shown here is derived from an EMBL/GenBank/DDBJ whole genome shotgun (WGS) entry which is preliminary data.</text>
</comment>
<dbReference type="AlphaFoldDB" id="A0A2P7MYJ4"/>
<dbReference type="GO" id="GO:0103117">
    <property type="term" value="F:UDP-3-O-acyl-N-acetylglucosamine deacetylase activity"/>
    <property type="evidence" value="ECO:0007669"/>
    <property type="project" value="UniProtKB-UniRule"/>
</dbReference>
<evidence type="ECO:0000256" key="7">
    <source>
        <dbReference type="ARBA" id="ARBA00022723"/>
    </source>
</evidence>
<dbReference type="RefSeq" id="WP_106502282.1">
    <property type="nucleotide sequence ID" value="NZ_PXXO01000004.1"/>
</dbReference>
<keyword evidence="6 12" id="KW-0441">Lipid A biosynthesis</keyword>
<dbReference type="OrthoDB" id="9772788at2"/>
<evidence type="ECO:0000256" key="11">
    <source>
        <dbReference type="ARBA" id="ARBA00024535"/>
    </source>
</evidence>
<dbReference type="HAMAP" id="MF_00388">
    <property type="entry name" value="LpxC"/>
    <property type="match status" value="1"/>
</dbReference>
<evidence type="ECO:0000256" key="3">
    <source>
        <dbReference type="ARBA" id="ARBA00005002"/>
    </source>
</evidence>
<keyword evidence="9 12" id="KW-0862">Zinc</keyword>
<comment type="cofactor">
    <cofactor evidence="1 12">
        <name>Zn(2+)</name>
        <dbReference type="ChEBI" id="CHEBI:29105"/>
    </cofactor>
</comment>
<dbReference type="EMBL" id="PXXO01000004">
    <property type="protein sequence ID" value="PSJ06247.1"/>
    <property type="molecule type" value="Genomic_DNA"/>
</dbReference>
<dbReference type="Proteomes" id="UP000243002">
    <property type="component" value="Unassembled WGS sequence"/>
</dbReference>
<evidence type="ECO:0000256" key="8">
    <source>
        <dbReference type="ARBA" id="ARBA00022801"/>
    </source>
</evidence>
<feature type="binding site" evidence="12">
    <location>
        <position position="84"/>
    </location>
    <ligand>
        <name>Zn(2+)</name>
        <dbReference type="ChEBI" id="CHEBI:29105"/>
    </ligand>
</feature>
<evidence type="ECO:0000256" key="4">
    <source>
        <dbReference type="ARBA" id="ARBA00012745"/>
    </source>
</evidence>
<name>A0A2P7MYJ4_9CYAN</name>
<gene>
    <name evidence="12" type="primary">lpxC</name>
    <name evidence="13" type="ORF">C7K55_04765</name>
</gene>
<proteinExistence type="inferred from homology"/>
<feature type="binding site" evidence="12">
    <location>
        <position position="240"/>
    </location>
    <ligand>
        <name>Zn(2+)</name>
        <dbReference type="ChEBI" id="CHEBI:29105"/>
    </ligand>
</feature>
<evidence type="ECO:0000256" key="10">
    <source>
        <dbReference type="ARBA" id="ARBA00023098"/>
    </source>
</evidence>
<dbReference type="UniPathway" id="UPA00359">
    <property type="reaction ID" value="UER00478"/>
</dbReference>
<dbReference type="InterPro" id="IPR020568">
    <property type="entry name" value="Ribosomal_Su5_D2-typ_SF"/>
</dbReference>
<keyword evidence="10 12" id="KW-0443">Lipid metabolism</keyword>
<feature type="active site" description="Proton donor" evidence="12">
    <location>
        <position position="266"/>
    </location>
</feature>
<dbReference type="SUPFAM" id="SSF54211">
    <property type="entry name" value="Ribosomal protein S5 domain 2-like"/>
    <property type="match status" value="2"/>
</dbReference>
<sequence length="290" mass="30865">MAQWPSDYSGAWTLSQSVQREGVGLHSGQQAQVRLQPSRRPGYWVGWLDAPELPLIRLAPDYVSETQLCTALRLDQRRLATVEHLLAALAGTGVTQAEILVSGEEIPLLDGSALPWVEALDEAGLEALPYASAPLELELPLTVSSGVSFATALPHSCLRVGAAIEFADAAIGRQLFSLDLSPSTFVEQIAPARTFGLRSQVDQLLAAGLIRGGCLENALVCDGDSWLNPPLRFVEEPVRHKILDLLGDLALIGLPRAQVFAYRGSHGLHTSLAAALAGLAKSSTSSSFAS</sequence>
<evidence type="ECO:0000313" key="14">
    <source>
        <dbReference type="Proteomes" id="UP000243002"/>
    </source>
</evidence>
<dbReference type="InterPro" id="IPR015870">
    <property type="entry name" value="UDP-acyl_N-AcGlcN_deAcase_N"/>
</dbReference>
<organism evidence="13 14">
    <name type="scientific">Cyanobium usitatum str. Tous</name>
    <dbReference type="NCBI Taxonomy" id="2116684"/>
    <lineage>
        <taxon>Bacteria</taxon>
        <taxon>Bacillati</taxon>
        <taxon>Cyanobacteriota</taxon>
        <taxon>Cyanophyceae</taxon>
        <taxon>Synechococcales</taxon>
        <taxon>Prochlorococcaceae</taxon>
        <taxon>Cyanobium</taxon>
    </lineage>
</organism>